<dbReference type="SUPFAM" id="SSF81383">
    <property type="entry name" value="F-box domain"/>
    <property type="match status" value="1"/>
</dbReference>
<dbReference type="InterPro" id="IPR036047">
    <property type="entry name" value="F-box-like_dom_sf"/>
</dbReference>
<dbReference type="RefSeq" id="XP_040625688.1">
    <property type="nucleotide sequence ID" value="XM_040769104.1"/>
</dbReference>
<gene>
    <name evidence="2" type="ORF">DACRYDRAFT_110683</name>
</gene>
<protein>
    <recommendedName>
        <fullName evidence="4">F-box domain-containing protein</fullName>
    </recommendedName>
</protein>
<evidence type="ECO:0000256" key="1">
    <source>
        <dbReference type="SAM" id="MobiDB-lite"/>
    </source>
</evidence>
<evidence type="ECO:0008006" key="4">
    <source>
        <dbReference type="Google" id="ProtNLM"/>
    </source>
</evidence>
<sequence>MDSLGMPAHRLPSYRLLSYLTLVSEPITRRVPLDIWALILSLLPARQCWPLRYTCHAWLLLVEEHLTLLWLRHACVDVKLAPYFRIYDAHVAGIGRDPWPLRRTKSQWTAFDRPETGELDAGAWATYPTAQQHGHMHHGAWSGTSTPTPGAGRRANLTKSLWLHKEVTFSLALGGEVSQPMKLRLKILPSNSDAEELGACLQHTPARAHAQAGFPFHHQEPGSREGSRSPELGESRDMMLLSANGRRIRLDWRRLMDRACRQGNWGALVR</sequence>
<proteinExistence type="predicted"/>
<keyword evidence="3" id="KW-1185">Reference proteome</keyword>
<dbReference type="GeneID" id="63684166"/>
<dbReference type="OrthoDB" id="3363674at2759"/>
<reference evidence="2 3" key="1">
    <citation type="journal article" date="2012" name="Science">
        <title>The Paleozoic origin of enzymatic lignin decomposition reconstructed from 31 fungal genomes.</title>
        <authorList>
            <person name="Floudas D."/>
            <person name="Binder M."/>
            <person name="Riley R."/>
            <person name="Barry K."/>
            <person name="Blanchette R.A."/>
            <person name="Henrissat B."/>
            <person name="Martinez A.T."/>
            <person name="Otillar R."/>
            <person name="Spatafora J.W."/>
            <person name="Yadav J.S."/>
            <person name="Aerts A."/>
            <person name="Benoit I."/>
            <person name="Boyd A."/>
            <person name="Carlson A."/>
            <person name="Copeland A."/>
            <person name="Coutinho P.M."/>
            <person name="de Vries R.P."/>
            <person name="Ferreira P."/>
            <person name="Findley K."/>
            <person name="Foster B."/>
            <person name="Gaskell J."/>
            <person name="Glotzer D."/>
            <person name="Gorecki P."/>
            <person name="Heitman J."/>
            <person name="Hesse C."/>
            <person name="Hori C."/>
            <person name="Igarashi K."/>
            <person name="Jurgens J.A."/>
            <person name="Kallen N."/>
            <person name="Kersten P."/>
            <person name="Kohler A."/>
            <person name="Kuees U."/>
            <person name="Kumar T.K.A."/>
            <person name="Kuo A."/>
            <person name="LaButti K."/>
            <person name="Larrondo L.F."/>
            <person name="Lindquist E."/>
            <person name="Ling A."/>
            <person name="Lombard V."/>
            <person name="Lucas S."/>
            <person name="Lundell T."/>
            <person name="Martin R."/>
            <person name="McLaughlin D.J."/>
            <person name="Morgenstern I."/>
            <person name="Morin E."/>
            <person name="Murat C."/>
            <person name="Nagy L.G."/>
            <person name="Nolan M."/>
            <person name="Ohm R.A."/>
            <person name="Patyshakuliyeva A."/>
            <person name="Rokas A."/>
            <person name="Ruiz-Duenas F.J."/>
            <person name="Sabat G."/>
            <person name="Salamov A."/>
            <person name="Samejima M."/>
            <person name="Schmutz J."/>
            <person name="Slot J.C."/>
            <person name="St John F."/>
            <person name="Stenlid J."/>
            <person name="Sun H."/>
            <person name="Sun S."/>
            <person name="Syed K."/>
            <person name="Tsang A."/>
            <person name="Wiebenga A."/>
            <person name="Young D."/>
            <person name="Pisabarro A."/>
            <person name="Eastwood D.C."/>
            <person name="Martin F."/>
            <person name="Cullen D."/>
            <person name="Grigoriev I.V."/>
            <person name="Hibbett D.S."/>
        </authorList>
    </citation>
    <scope>NUCLEOTIDE SEQUENCE [LARGE SCALE GENOMIC DNA]</scope>
    <source>
        <strain evidence="2 3">DJM-731 SS1</strain>
    </source>
</reference>
<feature type="region of interest" description="Disordered" evidence="1">
    <location>
        <begin position="213"/>
        <end position="236"/>
    </location>
</feature>
<evidence type="ECO:0000313" key="3">
    <source>
        <dbReference type="Proteomes" id="UP000030653"/>
    </source>
</evidence>
<dbReference type="HOGENOM" id="CLU_1030675_0_0_1"/>
<feature type="compositionally biased region" description="Basic and acidic residues" evidence="1">
    <location>
        <begin position="217"/>
        <end position="236"/>
    </location>
</feature>
<dbReference type="AlphaFoldDB" id="M5FPU7"/>
<evidence type="ECO:0000313" key="2">
    <source>
        <dbReference type="EMBL" id="EJT98790.1"/>
    </source>
</evidence>
<accession>M5FPU7</accession>
<organism evidence="2 3">
    <name type="scientific">Dacryopinax primogenitus (strain DJM 731)</name>
    <name type="common">Brown rot fungus</name>
    <dbReference type="NCBI Taxonomy" id="1858805"/>
    <lineage>
        <taxon>Eukaryota</taxon>
        <taxon>Fungi</taxon>
        <taxon>Dikarya</taxon>
        <taxon>Basidiomycota</taxon>
        <taxon>Agaricomycotina</taxon>
        <taxon>Dacrymycetes</taxon>
        <taxon>Dacrymycetales</taxon>
        <taxon>Dacrymycetaceae</taxon>
        <taxon>Dacryopinax</taxon>
    </lineage>
</organism>
<dbReference type="Proteomes" id="UP000030653">
    <property type="component" value="Unassembled WGS sequence"/>
</dbReference>
<name>M5FPU7_DACPD</name>
<dbReference type="EMBL" id="JH795872">
    <property type="protein sequence ID" value="EJT98790.1"/>
    <property type="molecule type" value="Genomic_DNA"/>
</dbReference>